<gene>
    <name evidence="2" type="ORF">GCM10007053_03970</name>
</gene>
<protein>
    <recommendedName>
        <fullName evidence="1">Phospholipase D-like domain-containing protein</fullName>
    </recommendedName>
</protein>
<dbReference type="EMBL" id="BMYM01000001">
    <property type="protein sequence ID" value="GHD26708.1"/>
    <property type="molecule type" value="Genomic_DNA"/>
</dbReference>
<accession>A0A918XDG1</accession>
<name>A0A918XDG1_9GAMM</name>
<dbReference type="CDD" id="cd09113">
    <property type="entry name" value="PLDc_ymdC_like_2"/>
    <property type="match status" value="1"/>
</dbReference>
<reference evidence="2" key="2">
    <citation type="submission" date="2020-09" db="EMBL/GenBank/DDBJ databases">
        <authorList>
            <person name="Sun Q."/>
            <person name="Kim S."/>
        </authorList>
    </citation>
    <scope>NUCLEOTIDE SEQUENCE</scope>
    <source>
        <strain evidence="2">KCTC 23430</strain>
    </source>
</reference>
<dbReference type="PANTHER" id="PTHR21248:SF12">
    <property type="entry name" value="CARDIOLIPIN SYNTHASE C"/>
    <property type="match status" value="1"/>
</dbReference>
<dbReference type="SUPFAM" id="SSF56024">
    <property type="entry name" value="Phospholipase D/nuclease"/>
    <property type="match status" value="1"/>
</dbReference>
<reference evidence="2" key="1">
    <citation type="journal article" date="2014" name="Int. J. Syst. Evol. Microbiol.">
        <title>Complete genome sequence of Corynebacterium casei LMG S-19264T (=DSM 44701T), isolated from a smear-ripened cheese.</title>
        <authorList>
            <consortium name="US DOE Joint Genome Institute (JGI-PGF)"/>
            <person name="Walter F."/>
            <person name="Albersmeier A."/>
            <person name="Kalinowski J."/>
            <person name="Ruckert C."/>
        </authorList>
    </citation>
    <scope>NUCLEOTIDE SEQUENCE</scope>
    <source>
        <strain evidence="2">KCTC 23430</strain>
    </source>
</reference>
<evidence type="ECO:0000259" key="1">
    <source>
        <dbReference type="Pfam" id="PF13091"/>
    </source>
</evidence>
<organism evidence="2 3">
    <name type="scientific">Parahalioglobus pacificus</name>
    <dbReference type="NCBI Taxonomy" id="930806"/>
    <lineage>
        <taxon>Bacteria</taxon>
        <taxon>Pseudomonadati</taxon>
        <taxon>Pseudomonadota</taxon>
        <taxon>Gammaproteobacteria</taxon>
        <taxon>Cellvibrionales</taxon>
        <taxon>Halieaceae</taxon>
        <taxon>Parahalioglobus</taxon>
    </lineage>
</organism>
<dbReference type="Pfam" id="PF13091">
    <property type="entry name" value="PLDc_2"/>
    <property type="match status" value="1"/>
</dbReference>
<dbReference type="Proteomes" id="UP000644693">
    <property type="component" value="Unassembled WGS sequence"/>
</dbReference>
<dbReference type="Gene3D" id="3.30.870.10">
    <property type="entry name" value="Endonuclease Chain A"/>
    <property type="match status" value="1"/>
</dbReference>
<evidence type="ECO:0000313" key="2">
    <source>
        <dbReference type="EMBL" id="GHD26708.1"/>
    </source>
</evidence>
<comment type="caution">
    <text evidence="2">The sequence shown here is derived from an EMBL/GenBank/DDBJ whole genome shotgun (WGS) entry which is preliminary data.</text>
</comment>
<evidence type="ECO:0000313" key="3">
    <source>
        <dbReference type="Proteomes" id="UP000644693"/>
    </source>
</evidence>
<sequence length="205" mass="22709">MQWGDAFMNRIDSVEADLLLVSAYFIPTDALMAALDRAVRRGVRVRVLTNSLGSNNHVSAHAAYTHHRRALLMAGVKLYELRADASDRARYIFSGVEDSMLGLQAKFAVLDDCCIAVGSSNLDPRSLLLNSELGAFAISEPLNAELRYLFAVDMAPGNAWRVSLDDAQRVIWSDEAGHRYDAPPASFFLRAENWFFGLLPLDGQM</sequence>
<keyword evidence="3" id="KW-1185">Reference proteome</keyword>
<dbReference type="InterPro" id="IPR025202">
    <property type="entry name" value="PLD-like_dom"/>
</dbReference>
<dbReference type="GO" id="GO:0032049">
    <property type="term" value="P:cardiolipin biosynthetic process"/>
    <property type="evidence" value="ECO:0007669"/>
    <property type="project" value="TreeGrafter"/>
</dbReference>
<feature type="domain" description="Phospholipase D-like" evidence="1">
    <location>
        <begin position="9"/>
        <end position="151"/>
    </location>
</feature>
<dbReference type="PANTHER" id="PTHR21248">
    <property type="entry name" value="CARDIOLIPIN SYNTHASE"/>
    <property type="match status" value="1"/>
</dbReference>
<proteinExistence type="predicted"/>
<dbReference type="AlphaFoldDB" id="A0A918XDG1"/>